<comment type="caution">
    <text evidence="2">The sequence shown here is derived from an EMBL/GenBank/DDBJ whole genome shotgun (WGS) entry which is preliminary data.</text>
</comment>
<dbReference type="RefSeq" id="WP_131028346.1">
    <property type="nucleotide sequence ID" value="NZ_SIXF01000002.1"/>
</dbReference>
<keyword evidence="1" id="KW-0472">Membrane</keyword>
<feature type="transmembrane region" description="Helical" evidence="1">
    <location>
        <begin position="65"/>
        <end position="82"/>
    </location>
</feature>
<feature type="transmembrane region" description="Helical" evidence="1">
    <location>
        <begin position="6"/>
        <end position="23"/>
    </location>
</feature>
<evidence type="ECO:0000256" key="1">
    <source>
        <dbReference type="SAM" id="Phobius"/>
    </source>
</evidence>
<feature type="transmembrane region" description="Helical" evidence="1">
    <location>
        <begin position="35"/>
        <end position="53"/>
    </location>
</feature>
<proteinExistence type="predicted"/>
<feature type="transmembrane region" description="Helical" evidence="1">
    <location>
        <begin position="135"/>
        <end position="155"/>
    </location>
</feature>
<dbReference type="Proteomes" id="UP000291819">
    <property type="component" value="Unassembled WGS sequence"/>
</dbReference>
<dbReference type="OrthoDB" id="961992at2"/>
<keyword evidence="1" id="KW-1133">Transmembrane helix</keyword>
<dbReference type="EMBL" id="SIXF01000002">
    <property type="protein sequence ID" value="TBO44266.1"/>
    <property type="molecule type" value="Genomic_DNA"/>
</dbReference>
<evidence type="ECO:0000313" key="3">
    <source>
        <dbReference type="Proteomes" id="UP000291819"/>
    </source>
</evidence>
<accession>A0A4Q9HGA0</accession>
<dbReference type="AlphaFoldDB" id="A0A4Q9HGA0"/>
<name>A0A4Q9HGA0_9SPHI</name>
<keyword evidence="3" id="KW-1185">Reference proteome</keyword>
<reference evidence="2 3" key="1">
    <citation type="submission" date="2019-02" db="EMBL/GenBank/DDBJ databases">
        <title>Pedobacter kyonggii whole genome sequence analysis.</title>
        <authorList>
            <person name="Dahal R.H."/>
        </authorList>
    </citation>
    <scope>NUCLEOTIDE SEQUENCE [LARGE SCALE GENOMIC DNA]</scope>
    <source>
        <strain evidence="2 3">K-4-11-1</strain>
    </source>
</reference>
<sequence length="165" mass="19185">MNYYIFYHFFNICEYTFITLILYDCIPYHPVKKAMQISIPVFAAISVLITLNLQDVLKLPSISNSIEGLLVITWCLTTMWSIEPIDERSIFRRSSFWIALAFFVYFIGTLPFNAIYNSMMAVKSMKISTRVNFSIINSIGNYGLYILLLIGLSQYRWKKSIQPLS</sequence>
<feature type="transmembrane region" description="Helical" evidence="1">
    <location>
        <begin position="94"/>
        <end position="115"/>
    </location>
</feature>
<organism evidence="2 3">
    <name type="scientific">Pedobacter kyonggii</name>
    <dbReference type="NCBI Taxonomy" id="1926871"/>
    <lineage>
        <taxon>Bacteria</taxon>
        <taxon>Pseudomonadati</taxon>
        <taxon>Bacteroidota</taxon>
        <taxon>Sphingobacteriia</taxon>
        <taxon>Sphingobacteriales</taxon>
        <taxon>Sphingobacteriaceae</taxon>
        <taxon>Pedobacter</taxon>
    </lineage>
</organism>
<protein>
    <submittedName>
        <fullName evidence="2">Uncharacterized protein</fullName>
    </submittedName>
</protein>
<gene>
    <name evidence="2" type="ORF">EYS08_02855</name>
</gene>
<keyword evidence="1" id="KW-0812">Transmembrane</keyword>
<evidence type="ECO:0000313" key="2">
    <source>
        <dbReference type="EMBL" id="TBO44266.1"/>
    </source>
</evidence>